<dbReference type="InterPro" id="IPR002641">
    <property type="entry name" value="PNPLA_dom"/>
</dbReference>
<keyword evidence="4" id="KW-0862">Zinc</keyword>
<evidence type="ECO:0000313" key="12">
    <source>
        <dbReference type="Proteomes" id="UP000076078"/>
    </source>
</evidence>
<dbReference type="InterPro" id="IPR027417">
    <property type="entry name" value="P-loop_NTPase"/>
</dbReference>
<reference evidence="11 12" key="1">
    <citation type="submission" date="2015-12" db="EMBL/GenBank/DDBJ databases">
        <title>Dictyostelia acquired genes for synthesis and detection of signals that induce cell-type specialization by lateral gene transfer from prokaryotes.</title>
        <authorList>
            <person name="Gloeckner G."/>
            <person name="Schaap P."/>
        </authorList>
    </citation>
    <scope>NUCLEOTIDE SEQUENCE [LARGE SCALE GENOMIC DNA]</scope>
    <source>
        <strain evidence="11 12">TK</strain>
    </source>
</reference>
<accession>A0A151ZBQ6</accession>
<keyword evidence="6 8" id="KW-0443">Lipid metabolism</keyword>
<evidence type="ECO:0000256" key="3">
    <source>
        <dbReference type="ARBA" id="ARBA00022801"/>
    </source>
</evidence>
<dbReference type="OMA" id="DINCYNG"/>
<dbReference type="PROSITE" id="PS00518">
    <property type="entry name" value="ZF_RING_1"/>
    <property type="match status" value="1"/>
</dbReference>
<keyword evidence="3 8" id="KW-0378">Hydrolase</keyword>
<dbReference type="GO" id="GO:0019369">
    <property type="term" value="P:arachidonate metabolic process"/>
    <property type="evidence" value="ECO:0007669"/>
    <property type="project" value="TreeGrafter"/>
</dbReference>
<dbReference type="Pfam" id="PF01734">
    <property type="entry name" value="Patatin"/>
    <property type="match status" value="1"/>
</dbReference>
<feature type="short sequence motif" description="DGA/G" evidence="8">
    <location>
        <begin position="820"/>
        <end position="822"/>
    </location>
</feature>
<evidence type="ECO:0000259" key="10">
    <source>
        <dbReference type="PROSITE" id="PS51635"/>
    </source>
</evidence>
<keyword evidence="5 8" id="KW-0442">Lipid degradation</keyword>
<dbReference type="GO" id="GO:0047499">
    <property type="term" value="F:calcium-independent phospholipase A2 activity"/>
    <property type="evidence" value="ECO:0007669"/>
    <property type="project" value="TreeGrafter"/>
</dbReference>
<keyword evidence="1" id="KW-0479">Metal-binding</keyword>
<evidence type="ECO:0000313" key="11">
    <source>
        <dbReference type="EMBL" id="KYQ91383.1"/>
    </source>
</evidence>
<dbReference type="SUPFAM" id="SSF52540">
    <property type="entry name" value="P-loop containing nucleoside triphosphate hydrolases"/>
    <property type="match status" value="1"/>
</dbReference>
<dbReference type="InterPro" id="IPR017907">
    <property type="entry name" value="Znf_RING_CS"/>
</dbReference>
<feature type="active site" description="Nucleophile" evidence="8">
    <location>
        <position position="681"/>
    </location>
</feature>
<dbReference type="Gene3D" id="3.40.1090.10">
    <property type="entry name" value="Cytosolic phospholipase A2 catalytic domain"/>
    <property type="match status" value="1"/>
</dbReference>
<dbReference type="CDD" id="cd00882">
    <property type="entry name" value="Ras_like_GTPase"/>
    <property type="match status" value="1"/>
</dbReference>
<dbReference type="CDD" id="cd07199">
    <property type="entry name" value="Pat17_PNPLA8_PNPLA9_like"/>
    <property type="match status" value="1"/>
</dbReference>
<dbReference type="OrthoDB" id="19520at2759"/>
<dbReference type="InterPro" id="IPR016035">
    <property type="entry name" value="Acyl_Trfase/lysoPLipase"/>
</dbReference>
<comment type="caution">
    <text evidence="11">The sequence shown here is derived from an EMBL/GenBank/DDBJ whole genome shotgun (WGS) entry which is preliminary data.</text>
</comment>
<feature type="domain" description="PNPLA" evidence="10">
    <location>
        <begin position="642"/>
        <end position="833"/>
    </location>
</feature>
<feature type="short sequence motif" description="GXGXXG" evidence="8">
    <location>
        <begin position="646"/>
        <end position="651"/>
    </location>
</feature>
<dbReference type="PANTHER" id="PTHR24185:SF1">
    <property type="entry name" value="CALCIUM-INDEPENDENT PHOSPHOLIPASE A2-GAMMA"/>
    <property type="match status" value="1"/>
</dbReference>
<evidence type="ECO:0000256" key="5">
    <source>
        <dbReference type="ARBA" id="ARBA00022963"/>
    </source>
</evidence>
<evidence type="ECO:0000256" key="6">
    <source>
        <dbReference type="ARBA" id="ARBA00023098"/>
    </source>
</evidence>
<dbReference type="AlphaFoldDB" id="A0A151ZBQ6"/>
<dbReference type="PROSITE" id="PS50089">
    <property type="entry name" value="ZF_RING_2"/>
    <property type="match status" value="1"/>
</dbReference>
<evidence type="ECO:0000256" key="4">
    <source>
        <dbReference type="ARBA" id="ARBA00022833"/>
    </source>
</evidence>
<dbReference type="Proteomes" id="UP000076078">
    <property type="component" value="Unassembled WGS sequence"/>
</dbReference>
<protein>
    <submittedName>
        <fullName evidence="11">Patatin family protein</fullName>
    </submittedName>
</protein>
<dbReference type="InterPro" id="IPR001841">
    <property type="entry name" value="Znf_RING"/>
</dbReference>
<dbReference type="Gene3D" id="3.40.50.300">
    <property type="entry name" value="P-loop containing nucleotide triphosphate hydrolases"/>
    <property type="match status" value="1"/>
</dbReference>
<dbReference type="SUPFAM" id="SSF52151">
    <property type="entry name" value="FabD/lysophospholipase-like"/>
    <property type="match status" value="1"/>
</dbReference>
<organism evidence="11 12">
    <name type="scientific">Tieghemostelium lacteum</name>
    <name type="common">Slime mold</name>
    <name type="synonym">Dictyostelium lacteum</name>
    <dbReference type="NCBI Taxonomy" id="361077"/>
    <lineage>
        <taxon>Eukaryota</taxon>
        <taxon>Amoebozoa</taxon>
        <taxon>Evosea</taxon>
        <taxon>Eumycetozoa</taxon>
        <taxon>Dictyostelia</taxon>
        <taxon>Dictyosteliales</taxon>
        <taxon>Raperosteliaceae</taxon>
        <taxon>Tieghemostelium</taxon>
    </lineage>
</organism>
<dbReference type="PROSITE" id="PS51635">
    <property type="entry name" value="PNPLA"/>
    <property type="match status" value="1"/>
</dbReference>
<evidence type="ECO:0000256" key="7">
    <source>
        <dbReference type="PROSITE-ProRule" id="PRU00175"/>
    </source>
</evidence>
<evidence type="ECO:0000256" key="2">
    <source>
        <dbReference type="ARBA" id="ARBA00022771"/>
    </source>
</evidence>
<dbReference type="STRING" id="361077.A0A151ZBQ6"/>
<evidence type="ECO:0000256" key="1">
    <source>
        <dbReference type="ARBA" id="ARBA00022723"/>
    </source>
</evidence>
<dbReference type="InParanoid" id="A0A151ZBQ6"/>
<proteinExistence type="predicted"/>
<sequence>MNINSILSNLEHCGHYDKDNGPIYKFCNKCGIVCEDCNNKYHVHNKNKMFLKHPVEKLEDHLKSIFICSFLEFEKNNKLLPNQLTEMEENSKLLSVSWEEKKISTDNKWFNTGLNEDDVFLMVSFIGPTGTGKSTLISPLSYMTGEYPIPGNQGSTVSTSSDISSYTGTLQIEGKNINYLITDSEGIGGSVIPLKHPITNQKLEKNELEEFGRNREIFVKISYPRLLYMFSDVVVYTFVGVNQKGTITEQLKEISKISASSTNKTTKPHLIIVFNLVAKAGLKEVSESTKDFMDDSFGNKPSELNDFYKSITVVYIPNAKDNDITKKQFSDVLITSLYPIINEKLSESYSDKMNLKTRIPITRERVMSMMYLAIGKFNDNPNVLLDMHKLQAEMEENDKQIETIVGYLTGYFKAYHNHYSSSVTPKFTLAQVYEKSLDKLKSRILEVFLRHHKRTNTQISKHTKELFSDHLKQVSEEIDKYIPCSCKHQPTTDKTIGCVNFKDSHQKHQSSETYPLKKKLNGFLGLFGITETIEQNYDWFGDYMPEFESSNLVEYFNSITKDVKEISFKEPENIEYKGIKTDKICFGCLLGVPESTCTPCGHQLCNHCIKEGLNKCKICQCIQNLADGTLIDFTPTLGYRVLSLDGGGIRGIIECYILKELSKQLFGLPVNKFFDLIVGTSTGGLVALALTTTNITVDELTEKFCTKGKDIFKKTSFFSRFSGVLFQNFKYTQFQRTPKKEVFTEILGSGKPLHLSPKVAVTSVCNSDGSNKACLFASYRGKDPNINTIHDSTTVDAAEGTSAAPTYFPPFIFQGKEYLDGGIHNNNPCKVAYNQALTLWPNQKLDIIASLGTGHYTNNKHKRSENLKNFASMVINILTECESTWTDLSPSLNTQNSIRLTPLLDEDIDLAAVDDASVTKLVTASEKYIKSEQAQNGIKFLGNRLISTLFYVDKLKELNNKLHGKIYCRLKPESLDEASKNLFQTKIIDKIDLNTFQHPGINYTTNQLPIEFTIDLTNLKSPFIIDIKCALQSDNKTENNTSISGCPFELSHYLPN</sequence>
<name>A0A151ZBQ6_TIELA</name>
<keyword evidence="12" id="KW-1185">Reference proteome</keyword>
<dbReference type="PANTHER" id="PTHR24185">
    <property type="entry name" value="CALCIUM-INDEPENDENT PHOSPHOLIPASE A2-GAMMA"/>
    <property type="match status" value="1"/>
</dbReference>
<dbReference type="GO" id="GO:0008270">
    <property type="term" value="F:zinc ion binding"/>
    <property type="evidence" value="ECO:0007669"/>
    <property type="project" value="UniProtKB-KW"/>
</dbReference>
<gene>
    <name evidence="11" type="ORF">DLAC_08340</name>
</gene>
<evidence type="ECO:0000256" key="8">
    <source>
        <dbReference type="PROSITE-ProRule" id="PRU01161"/>
    </source>
</evidence>
<dbReference type="GO" id="GO:0016020">
    <property type="term" value="C:membrane"/>
    <property type="evidence" value="ECO:0007669"/>
    <property type="project" value="TreeGrafter"/>
</dbReference>
<feature type="short sequence motif" description="GXSXG" evidence="8">
    <location>
        <begin position="679"/>
        <end position="683"/>
    </location>
</feature>
<dbReference type="GO" id="GO:0016042">
    <property type="term" value="P:lipid catabolic process"/>
    <property type="evidence" value="ECO:0007669"/>
    <property type="project" value="UniProtKB-UniRule"/>
</dbReference>
<feature type="domain" description="RING-type" evidence="9">
    <location>
        <begin position="585"/>
        <end position="620"/>
    </location>
</feature>
<keyword evidence="2 7" id="KW-0863">Zinc-finger</keyword>
<evidence type="ECO:0000259" key="9">
    <source>
        <dbReference type="PROSITE" id="PS50089"/>
    </source>
</evidence>
<dbReference type="EMBL" id="LODT01000035">
    <property type="protein sequence ID" value="KYQ91383.1"/>
    <property type="molecule type" value="Genomic_DNA"/>
</dbReference>
<feature type="active site" description="Proton acceptor" evidence="8">
    <location>
        <position position="820"/>
    </location>
</feature>